<dbReference type="RefSeq" id="WP_140838575.1">
    <property type="nucleotide sequence ID" value="NZ_RCZI01000001.1"/>
</dbReference>
<keyword evidence="3" id="KW-0456">Lyase</keyword>
<comment type="similarity">
    <text evidence="1 2">Belongs to the enoyl-CoA hydratase/isomerase family.</text>
</comment>
<dbReference type="OrthoDB" id="5515649at2"/>
<dbReference type="SUPFAM" id="SSF52096">
    <property type="entry name" value="ClpP/crotonase"/>
    <property type="match status" value="1"/>
</dbReference>
<dbReference type="Proteomes" id="UP000319212">
    <property type="component" value="Unassembled WGS sequence"/>
</dbReference>
<proteinExistence type="inferred from homology"/>
<sequence>MTAELKSTTEGSTMVLTISNPSMRNALDPAIYAAGIEALNGAENSADIRSVVLVGEGAWFCAGGSLQRLQANRQQPASAQAESIEGLHNWIDSVRTFPKPVIAAVEGAAAGAGFSLALACDLIVAARDAVFAASYANVGLSPDGGMSWHLAQYLPRQVASEWMMGGERIAAERLHAFGLVNQLADSGQALSTALQLAARLGEKAPNAIASIKELLAEGRTGSLAAQLSQERDHFVRNLHHANAGIGIAAFLAKEKPRYP</sequence>
<dbReference type="InterPro" id="IPR018376">
    <property type="entry name" value="Enoyl-CoA_hyd/isom_CS"/>
</dbReference>
<dbReference type="CDD" id="cd06558">
    <property type="entry name" value="crotonase-like"/>
    <property type="match status" value="1"/>
</dbReference>
<reference evidence="3 4" key="1">
    <citation type="journal article" date="2019" name="Environ. Microbiol.">
        <title>Species interactions and distinct microbial communities in high Arctic permafrost affected cryosols are associated with the CH4 and CO2 gas fluxes.</title>
        <authorList>
            <person name="Altshuler I."/>
            <person name="Hamel J."/>
            <person name="Turney S."/>
            <person name="Magnuson E."/>
            <person name="Levesque R."/>
            <person name="Greer C."/>
            <person name="Whyte L.G."/>
        </authorList>
    </citation>
    <scope>NUCLEOTIDE SEQUENCE [LARGE SCALE GENOMIC DNA]</scope>
    <source>
        <strain evidence="3 4">S06.C</strain>
    </source>
</reference>
<dbReference type="PANTHER" id="PTHR43459">
    <property type="entry name" value="ENOYL-COA HYDRATASE"/>
    <property type="match status" value="1"/>
</dbReference>
<dbReference type="InterPro" id="IPR014748">
    <property type="entry name" value="Enoyl-CoA_hydra_C"/>
</dbReference>
<dbReference type="InterPro" id="IPR029045">
    <property type="entry name" value="ClpP/crotonase-like_dom_sf"/>
</dbReference>
<dbReference type="PANTHER" id="PTHR43459:SF1">
    <property type="entry name" value="EG:BACN32G11.4 PROTEIN"/>
    <property type="match status" value="1"/>
</dbReference>
<evidence type="ECO:0000313" key="3">
    <source>
        <dbReference type="EMBL" id="TPG30532.1"/>
    </source>
</evidence>
<dbReference type="EC" id="4.2.1.17" evidence="3"/>
<name>A0A502E1D6_9BURK</name>
<dbReference type="AlphaFoldDB" id="A0A502E1D6"/>
<organism evidence="3 4">
    <name type="scientific">Variovorax guangxiensis</name>
    <dbReference type="NCBI Taxonomy" id="1775474"/>
    <lineage>
        <taxon>Bacteria</taxon>
        <taxon>Pseudomonadati</taxon>
        <taxon>Pseudomonadota</taxon>
        <taxon>Betaproteobacteria</taxon>
        <taxon>Burkholderiales</taxon>
        <taxon>Comamonadaceae</taxon>
        <taxon>Variovorax</taxon>
    </lineage>
</organism>
<dbReference type="NCBIfam" id="NF046063">
    <property type="entry name" value="oxepin_alt"/>
    <property type="match status" value="1"/>
</dbReference>
<dbReference type="EMBL" id="RCZI01000001">
    <property type="protein sequence ID" value="TPG30532.1"/>
    <property type="molecule type" value="Genomic_DNA"/>
</dbReference>
<accession>A0A502E1D6</accession>
<dbReference type="InterPro" id="IPR001753">
    <property type="entry name" value="Enoyl-CoA_hydra/iso"/>
</dbReference>
<protein>
    <submittedName>
        <fullName evidence="3">Enoyl-CoA hydratase</fullName>
        <ecNumber evidence="3">4.2.1.17</ecNumber>
    </submittedName>
</protein>
<evidence type="ECO:0000313" key="4">
    <source>
        <dbReference type="Proteomes" id="UP000319212"/>
    </source>
</evidence>
<gene>
    <name evidence="3" type="ORF">EAH82_03375</name>
</gene>
<comment type="caution">
    <text evidence="3">The sequence shown here is derived from an EMBL/GenBank/DDBJ whole genome shotgun (WGS) entry which is preliminary data.</text>
</comment>
<dbReference type="PROSITE" id="PS00166">
    <property type="entry name" value="ENOYL_COA_HYDRATASE"/>
    <property type="match status" value="1"/>
</dbReference>
<dbReference type="Gene3D" id="1.10.12.10">
    <property type="entry name" value="Lyase 2-enoyl-coa Hydratase, Chain A, domain 2"/>
    <property type="match status" value="1"/>
</dbReference>
<dbReference type="GO" id="GO:0004300">
    <property type="term" value="F:enoyl-CoA hydratase activity"/>
    <property type="evidence" value="ECO:0007669"/>
    <property type="project" value="UniProtKB-EC"/>
</dbReference>
<evidence type="ECO:0000256" key="1">
    <source>
        <dbReference type="ARBA" id="ARBA00005254"/>
    </source>
</evidence>
<dbReference type="NCBIfam" id="NF005700">
    <property type="entry name" value="PRK07511.1"/>
    <property type="match status" value="1"/>
</dbReference>
<evidence type="ECO:0000256" key="2">
    <source>
        <dbReference type="RuleBase" id="RU003707"/>
    </source>
</evidence>
<dbReference type="Gene3D" id="3.90.226.10">
    <property type="entry name" value="2-enoyl-CoA Hydratase, Chain A, domain 1"/>
    <property type="match status" value="1"/>
</dbReference>
<dbReference type="Pfam" id="PF00378">
    <property type="entry name" value="ECH_1"/>
    <property type="match status" value="1"/>
</dbReference>